<dbReference type="SUPFAM" id="SSF52540">
    <property type="entry name" value="P-loop containing nucleoside triphosphate hydrolases"/>
    <property type="match status" value="1"/>
</dbReference>
<keyword evidence="2" id="KW-0378">Hydrolase</keyword>
<dbReference type="GO" id="GO:0004386">
    <property type="term" value="F:helicase activity"/>
    <property type="evidence" value="ECO:0007669"/>
    <property type="project" value="UniProtKB-KW"/>
</dbReference>
<keyword evidence="2" id="KW-0347">Helicase</keyword>
<evidence type="ECO:0000313" key="3">
    <source>
        <dbReference type="Proteomes" id="UP000193926"/>
    </source>
</evidence>
<dbReference type="EMBL" id="JFKC01000012">
    <property type="protein sequence ID" value="OSQ49861.1"/>
    <property type="molecule type" value="Genomic_DNA"/>
</dbReference>
<keyword evidence="3" id="KW-1185">Reference proteome</keyword>
<accession>A0A1X4NJQ9</accession>
<dbReference type="Proteomes" id="UP000193926">
    <property type="component" value="Unassembled WGS sequence"/>
</dbReference>
<organism evidence="2 3">
    <name type="scientific">Marivita geojedonensis</name>
    <dbReference type="NCBI Taxonomy" id="1123756"/>
    <lineage>
        <taxon>Bacteria</taxon>
        <taxon>Pseudomonadati</taxon>
        <taxon>Pseudomonadota</taxon>
        <taxon>Alphaproteobacteria</taxon>
        <taxon>Rhodobacterales</taxon>
        <taxon>Roseobacteraceae</taxon>
        <taxon>Marivita</taxon>
    </lineage>
</organism>
<gene>
    <name evidence="2" type="ORF">MGEO_12535</name>
</gene>
<dbReference type="NCBIfam" id="TIGR02786">
    <property type="entry name" value="addB_alphas"/>
    <property type="match status" value="1"/>
</dbReference>
<dbReference type="InterPro" id="IPR011604">
    <property type="entry name" value="PDDEXK-like_dom_sf"/>
</dbReference>
<evidence type="ECO:0000259" key="1">
    <source>
        <dbReference type="Pfam" id="PF12705"/>
    </source>
</evidence>
<comment type="caution">
    <text evidence="2">The sequence shown here is derived from an EMBL/GenBank/DDBJ whole genome shotgun (WGS) entry which is preliminary data.</text>
</comment>
<name>A0A1X4NJQ9_9RHOB</name>
<proteinExistence type="predicted"/>
<keyword evidence="2" id="KW-0067">ATP-binding</keyword>
<dbReference type="AlphaFoldDB" id="A0A1X4NJQ9"/>
<dbReference type="InterPro" id="IPR027417">
    <property type="entry name" value="P-loop_NTPase"/>
</dbReference>
<dbReference type="InterPro" id="IPR014153">
    <property type="entry name" value="Ds_break_AddB"/>
</dbReference>
<dbReference type="OrthoDB" id="9780606at2"/>
<evidence type="ECO:0000313" key="2">
    <source>
        <dbReference type="EMBL" id="OSQ49861.1"/>
    </source>
</evidence>
<protein>
    <submittedName>
        <fullName evidence="2">Helicase</fullName>
    </submittedName>
</protein>
<dbReference type="Pfam" id="PF12705">
    <property type="entry name" value="PDDEXK_1"/>
    <property type="match status" value="1"/>
</dbReference>
<dbReference type="RefSeq" id="WP_085638163.1">
    <property type="nucleotide sequence ID" value="NZ_JFKC01000012.1"/>
</dbReference>
<reference evidence="2 3" key="1">
    <citation type="submission" date="2014-03" db="EMBL/GenBank/DDBJ databases">
        <title>The draft genome sequence of Marivita geojedonensis KCTC 23882.</title>
        <authorList>
            <person name="Lai Q."/>
            <person name="Shao Z."/>
        </authorList>
    </citation>
    <scope>NUCLEOTIDE SEQUENCE [LARGE SCALE GENOMIC DNA]</scope>
    <source>
        <strain evidence="2 3">DPG-138</strain>
    </source>
</reference>
<dbReference type="Gene3D" id="3.90.320.10">
    <property type="match status" value="1"/>
</dbReference>
<dbReference type="STRING" id="1123756.MGEO_12535"/>
<sequence>MFDPSDRPRLFSLPPGADFATELVRGLKDRTKDQPPEAMARVELFLNTRRMQRRVEAVFDQMGAGFLPRIRLITDLADPIERIRLPRPIPALRRQLELAELVGRLIDSDPSLAPRSAIYDLAQSLGALLDEMQAEGVTPKDIAALDVTDQSGHWERAQRFLNIVTQYFDPSNDLPDSAAVNRMALANRLNLWRDTPPDHPVIIAGSTGSRGTAFQLMTTAAQLPQGAVILPGFDTDLPEQVWDVLRSDVRNTEAMQGEDHPQFRFARLMEKLNLQPDAVRAWTMTPPPSPSRNALVSLALRPAPVTDQWLSDGPKLPSLDQATQSLTLLEAPSPRDEARAIAIRLRQAAEDGTTAALITPDRMLTRRVSAILDRWGILPDDSAGTPAQLSAPGRLLRHIAQLRVNGPTADALLTILKHPLCHTGADRGQHRLWTSELELFIRDKGVPYPDLEQLMSWKRADEAKNWLAWIDRCLLQPGLQGKQSLSDHVGQHVAQAEEICAGSASDDAAELWNKKAGETCRAQFEDLIENAGFGGAMSARDYAGLIDGILRSAEVRDRDAPHPHILIWGTIEARVMGADLVILGGLNEHSWPDVPPPDPWLNRRMRQQVGLLLPERRIGLSAHDFQQAIGAREVWLTRAERSEDAETVPSRWLNRLTNLMTGLPQTGGPQALQAMQDRGRSWLAFGQALETPIYAPQAPRPSPAPPVTARPDELSVTNIERLIRDPYAIYGSKVLRLRQLNPIQHAPNPMHRGTVIHRVFEKFVSDTVQNALPLTETHLIKVAQDILSSDVPWPTDRIQWRVRIEKIARWFVEAERARQSAARPVLFEKKGQMQVADPPFTVSAKADRIDLNDRGEALVYDYKTGTAPTKDQQLQFDVQLLVTVALICEGGFSDFHPRGVADARYISFSGDGREVPAPLQDCPPEKTYAMLVKLIDAYRDPNMGFTARNRMHRDIFGSDYDQLSRFGEWDASDTAVRIPVT</sequence>
<keyword evidence="2" id="KW-0547">Nucleotide-binding</keyword>
<feature type="domain" description="PD-(D/E)XK endonuclease-like" evidence="1">
    <location>
        <begin position="714"/>
        <end position="910"/>
    </location>
</feature>
<dbReference type="InterPro" id="IPR038726">
    <property type="entry name" value="PDDEXK_AddAB-type"/>
</dbReference>